<dbReference type="EMBL" id="MCGT01000019">
    <property type="protein sequence ID" value="ORX51911.1"/>
    <property type="molecule type" value="Genomic_DNA"/>
</dbReference>
<evidence type="ECO:0000313" key="2">
    <source>
        <dbReference type="Proteomes" id="UP000242146"/>
    </source>
</evidence>
<accession>A0A1X2GEE1</accession>
<keyword evidence="2" id="KW-1185">Reference proteome</keyword>
<dbReference type="AlphaFoldDB" id="A0A1X2GEE1"/>
<organism evidence="1 2">
    <name type="scientific">Hesseltinella vesiculosa</name>
    <dbReference type="NCBI Taxonomy" id="101127"/>
    <lineage>
        <taxon>Eukaryota</taxon>
        <taxon>Fungi</taxon>
        <taxon>Fungi incertae sedis</taxon>
        <taxon>Mucoromycota</taxon>
        <taxon>Mucoromycotina</taxon>
        <taxon>Mucoromycetes</taxon>
        <taxon>Mucorales</taxon>
        <taxon>Cunninghamellaceae</taxon>
        <taxon>Hesseltinella</taxon>
    </lineage>
</organism>
<evidence type="ECO:0000313" key="1">
    <source>
        <dbReference type="EMBL" id="ORX51911.1"/>
    </source>
</evidence>
<protein>
    <submittedName>
        <fullName evidence="1">Uncharacterized protein</fullName>
    </submittedName>
</protein>
<comment type="caution">
    <text evidence="1">The sequence shown here is derived from an EMBL/GenBank/DDBJ whole genome shotgun (WGS) entry which is preliminary data.</text>
</comment>
<dbReference type="Proteomes" id="UP000242146">
    <property type="component" value="Unassembled WGS sequence"/>
</dbReference>
<name>A0A1X2GEE1_9FUNG</name>
<dbReference type="OrthoDB" id="2225686at2759"/>
<gene>
    <name evidence="1" type="ORF">DM01DRAFT_1336907</name>
</gene>
<sequence>MTFFLSTLLAEGLYIKVELCTLTIPASLNDLSQFLACDDDLLSVVNCFHAWCSPLPEPLPTAHKRKSLDDSAISEIPSPT</sequence>
<reference evidence="1 2" key="1">
    <citation type="submission" date="2016-07" db="EMBL/GenBank/DDBJ databases">
        <title>Pervasive Adenine N6-methylation of Active Genes in Fungi.</title>
        <authorList>
            <consortium name="DOE Joint Genome Institute"/>
            <person name="Mondo S.J."/>
            <person name="Dannebaum R.O."/>
            <person name="Kuo R.C."/>
            <person name="Labutti K."/>
            <person name="Haridas S."/>
            <person name="Kuo A."/>
            <person name="Salamov A."/>
            <person name="Ahrendt S.R."/>
            <person name="Lipzen A."/>
            <person name="Sullivan W."/>
            <person name="Andreopoulos W.B."/>
            <person name="Clum A."/>
            <person name="Lindquist E."/>
            <person name="Daum C."/>
            <person name="Ramamoorthy G.K."/>
            <person name="Gryganskyi A."/>
            <person name="Culley D."/>
            <person name="Magnuson J.K."/>
            <person name="James T.Y."/>
            <person name="O'Malley M.A."/>
            <person name="Stajich J.E."/>
            <person name="Spatafora J.W."/>
            <person name="Visel A."/>
            <person name="Grigoriev I.V."/>
        </authorList>
    </citation>
    <scope>NUCLEOTIDE SEQUENCE [LARGE SCALE GENOMIC DNA]</scope>
    <source>
        <strain evidence="1 2">NRRL 3301</strain>
    </source>
</reference>
<proteinExistence type="predicted"/>